<keyword evidence="1" id="KW-1133">Transmembrane helix</keyword>
<proteinExistence type="predicted"/>
<organism evidence="2 3">
    <name type="scientific">Flavobacterium gawalongense</name>
    <dbReference type="NCBI Taxonomy" id="2594432"/>
    <lineage>
        <taxon>Bacteria</taxon>
        <taxon>Pseudomonadati</taxon>
        <taxon>Bacteroidota</taxon>
        <taxon>Flavobacteriia</taxon>
        <taxon>Flavobacteriales</taxon>
        <taxon>Flavobacteriaceae</taxon>
        <taxon>Flavobacterium</taxon>
    </lineage>
</organism>
<name>A0ABY3CJT5_9FLAO</name>
<comment type="caution">
    <text evidence="2">The sequence shown here is derived from an EMBL/GenBank/DDBJ whole genome shotgun (WGS) entry which is preliminary data.</text>
</comment>
<protein>
    <submittedName>
        <fullName evidence="2">Uncharacterized protein</fullName>
    </submittedName>
</protein>
<reference evidence="2 3" key="1">
    <citation type="submission" date="2019-07" db="EMBL/GenBank/DDBJ databases">
        <title>Novel species of Flavobacterium.</title>
        <authorList>
            <person name="Liu Q."/>
            <person name="Xin Y.-H."/>
        </authorList>
    </citation>
    <scope>NUCLEOTIDE SEQUENCE [LARGE SCALE GENOMIC DNA]</scope>
    <source>
        <strain evidence="2 3">GSP39</strain>
    </source>
</reference>
<keyword evidence="1" id="KW-0812">Transmembrane</keyword>
<sequence>MQTTNNTIYLFSYVLFFVLSWIGKTYNSNRLINDNGAFTSRPGNLIGFHIIGIIVLGLVPVILLTQLAENNM</sequence>
<evidence type="ECO:0000256" key="1">
    <source>
        <dbReference type="SAM" id="Phobius"/>
    </source>
</evidence>
<gene>
    <name evidence="2" type="ORF">FNW12_10825</name>
</gene>
<dbReference type="RefSeq" id="WP_143388849.1">
    <property type="nucleotide sequence ID" value="NZ_VJZM01000044.1"/>
</dbReference>
<dbReference type="EMBL" id="VJZN01000017">
    <property type="protein sequence ID" value="TRX05350.1"/>
    <property type="molecule type" value="Genomic_DNA"/>
</dbReference>
<keyword evidence="3" id="KW-1185">Reference proteome</keyword>
<feature type="transmembrane region" description="Helical" evidence="1">
    <location>
        <begin position="7"/>
        <end position="26"/>
    </location>
</feature>
<accession>A0ABY3CJT5</accession>
<evidence type="ECO:0000313" key="2">
    <source>
        <dbReference type="EMBL" id="TRX05350.1"/>
    </source>
</evidence>
<keyword evidence="1" id="KW-0472">Membrane</keyword>
<evidence type="ECO:0000313" key="3">
    <source>
        <dbReference type="Proteomes" id="UP000318528"/>
    </source>
</evidence>
<dbReference type="Proteomes" id="UP000318528">
    <property type="component" value="Unassembled WGS sequence"/>
</dbReference>
<feature type="transmembrane region" description="Helical" evidence="1">
    <location>
        <begin position="46"/>
        <end position="68"/>
    </location>
</feature>